<evidence type="ECO:0000313" key="2">
    <source>
        <dbReference type="EMBL" id="HGU52557.1"/>
    </source>
</evidence>
<feature type="transmembrane region" description="Helical" evidence="1">
    <location>
        <begin position="319"/>
        <end position="338"/>
    </location>
</feature>
<dbReference type="Pfam" id="PF14897">
    <property type="entry name" value="EpsG"/>
    <property type="match status" value="1"/>
</dbReference>
<keyword evidence="1" id="KW-0472">Membrane</keyword>
<feature type="transmembrane region" description="Helical" evidence="1">
    <location>
        <begin position="235"/>
        <end position="253"/>
    </location>
</feature>
<dbReference type="InterPro" id="IPR049458">
    <property type="entry name" value="EpsG-like"/>
</dbReference>
<feature type="transmembrane region" description="Helical" evidence="1">
    <location>
        <begin position="124"/>
        <end position="152"/>
    </location>
</feature>
<gene>
    <name evidence="2" type="ORF">ENT78_03390</name>
</gene>
<feature type="transmembrane region" description="Helical" evidence="1">
    <location>
        <begin position="6"/>
        <end position="21"/>
    </location>
</feature>
<evidence type="ECO:0000256" key="1">
    <source>
        <dbReference type="SAM" id="Phobius"/>
    </source>
</evidence>
<reference evidence="2" key="1">
    <citation type="journal article" date="2020" name="mSystems">
        <title>Genome- and Community-Level Interaction Insights into Carbon Utilization and Element Cycling Functions of Hydrothermarchaeota in Hydrothermal Sediment.</title>
        <authorList>
            <person name="Zhou Z."/>
            <person name="Liu Y."/>
            <person name="Xu W."/>
            <person name="Pan J."/>
            <person name="Luo Z.H."/>
            <person name="Li M."/>
        </authorList>
    </citation>
    <scope>NUCLEOTIDE SEQUENCE [LARGE SCALE GENOMIC DNA]</scope>
    <source>
        <strain evidence="2">SpSt-61</strain>
    </source>
</reference>
<feature type="transmembrane region" description="Helical" evidence="1">
    <location>
        <begin position="164"/>
        <end position="185"/>
    </location>
</feature>
<keyword evidence="1" id="KW-1133">Transmembrane helix</keyword>
<feature type="transmembrane region" description="Helical" evidence="1">
    <location>
        <begin position="91"/>
        <end position="112"/>
    </location>
</feature>
<sequence>MAVYIATYLLITVAFFFRIRFKASTRKLIHIFVLLYLAVFIGLRHEVGSDWGSYLYHFDRMSTYFHDLPHELLAWDPGYVLLEFLSKKLGLGIYGVNFFCAVIFLSGFYKLLRTLNIRMRDALMVAYPYLIMVVANGYTRQSCALGLTMLALASYLDRKISRSVGFFIISLFFHKSALFFGITYLKLPNRISRWKSLAVFVFLFFAAVVFFLIFQNHYANLYQYYFKERMNSSGALIRIMINLVATVTLFVFRNRWRGNWEDFEIWKWYGIITCIILLASLYTRATTIGDRLLLYLYSLQISVFPRIEKLLATKPYKVSYKVLLAGAYWGVLLVWLLFADHREDWIPYNNLLLQMLEN</sequence>
<comment type="caution">
    <text evidence="2">The sequence shown here is derived from an EMBL/GenBank/DDBJ whole genome shotgun (WGS) entry which is preliminary data.</text>
</comment>
<protein>
    <submittedName>
        <fullName evidence="2">EpsG family protein</fullName>
    </submittedName>
</protein>
<proteinExistence type="predicted"/>
<feature type="transmembrane region" description="Helical" evidence="1">
    <location>
        <begin position="265"/>
        <end position="282"/>
    </location>
</feature>
<dbReference type="AlphaFoldDB" id="A0A7V4KCK0"/>
<accession>A0A7V4KCK0</accession>
<name>A0A7V4KCK0_FERPE</name>
<keyword evidence="1" id="KW-0812">Transmembrane</keyword>
<feature type="transmembrane region" description="Helical" evidence="1">
    <location>
        <begin position="28"/>
        <end position="45"/>
    </location>
</feature>
<organism evidence="2">
    <name type="scientific">Fervidobacterium pennivorans</name>
    <dbReference type="NCBI Taxonomy" id="93466"/>
    <lineage>
        <taxon>Bacteria</taxon>
        <taxon>Thermotogati</taxon>
        <taxon>Thermotogota</taxon>
        <taxon>Thermotogae</taxon>
        <taxon>Thermotogales</taxon>
        <taxon>Fervidobacteriaceae</taxon>
        <taxon>Fervidobacterium</taxon>
    </lineage>
</organism>
<feature type="transmembrane region" description="Helical" evidence="1">
    <location>
        <begin position="197"/>
        <end position="215"/>
    </location>
</feature>
<dbReference type="EMBL" id="DSZZ01000160">
    <property type="protein sequence ID" value="HGU52557.1"/>
    <property type="molecule type" value="Genomic_DNA"/>
</dbReference>